<accession>A0A084WRC9</accession>
<dbReference type="VEuPathDB" id="VectorBase:ASIC021038"/>
<evidence type="ECO:0000313" key="2">
    <source>
        <dbReference type="EMBL" id="KFB52773.1"/>
    </source>
</evidence>
<name>A0A084WRC9_ANOSI</name>
<dbReference type="OrthoDB" id="7740847at2759"/>
<feature type="compositionally biased region" description="Low complexity" evidence="1">
    <location>
        <begin position="50"/>
        <end position="61"/>
    </location>
</feature>
<feature type="region of interest" description="Disordered" evidence="1">
    <location>
        <begin position="1"/>
        <end position="100"/>
    </location>
</feature>
<protein>
    <submittedName>
        <fullName evidence="2">AGAP013320-PA-like protein</fullName>
    </submittedName>
</protein>
<dbReference type="VEuPathDB" id="VectorBase:ASIS000272"/>
<dbReference type="EnsemblMetazoa" id="ASIC021038-RA">
    <property type="protein sequence ID" value="ASIC021038-PA"/>
    <property type="gene ID" value="ASIC021038"/>
</dbReference>
<keyword evidence="4" id="KW-1185">Reference proteome</keyword>
<dbReference type="EMBL" id="KE525405">
    <property type="protein sequence ID" value="KFB52773.1"/>
    <property type="molecule type" value="Genomic_DNA"/>
</dbReference>
<feature type="compositionally biased region" description="Polar residues" evidence="1">
    <location>
        <begin position="250"/>
        <end position="267"/>
    </location>
</feature>
<dbReference type="AlphaFoldDB" id="A0A084WRC9"/>
<proteinExistence type="predicted"/>
<dbReference type="OMA" id="TRCWKSF"/>
<reference evidence="2 4" key="1">
    <citation type="journal article" date="2014" name="BMC Genomics">
        <title>Genome sequence of Anopheles sinensis provides insight into genetics basis of mosquito competence for malaria parasites.</title>
        <authorList>
            <person name="Zhou D."/>
            <person name="Zhang D."/>
            <person name="Ding G."/>
            <person name="Shi L."/>
            <person name="Hou Q."/>
            <person name="Ye Y."/>
            <person name="Xu Y."/>
            <person name="Zhou H."/>
            <person name="Xiong C."/>
            <person name="Li S."/>
            <person name="Yu J."/>
            <person name="Hong S."/>
            <person name="Yu X."/>
            <person name="Zou P."/>
            <person name="Chen C."/>
            <person name="Chang X."/>
            <person name="Wang W."/>
            <person name="Lv Y."/>
            <person name="Sun Y."/>
            <person name="Ma L."/>
            <person name="Shen B."/>
            <person name="Zhu C."/>
        </authorList>
    </citation>
    <scope>NUCLEOTIDE SEQUENCE [LARGE SCALE GENOMIC DNA]</scope>
</reference>
<reference evidence="3" key="2">
    <citation type="submission" date="2020-05" db="UniProtKB">
        <authorList>
            <consortium name="EnsemblMetazoa"/>
        </authorList>
    </citation>
    <scope>IDENTIFICATION</scope>
</reference>
<feature type="region of interest" description="Disordered" evidence="1">
    <location>
        <begin position="231"/>
        <end position="272"/>
    </location>
</feature>
<evidence type="ECO:0000313" key="3">
    <source>
        <dbReference type="EnsemblMetazoa" id="ASIC021038-PA"/>
    </source>
</evidence>
<feature type="compositionally biased region" description="Basic and acidic residues" evidence="1">
    <location>
        <begin position="23"/>
        <end position="33"/>
    </location>
</feature>
<sequence length="379" mass="42829">MSKENTWKGFAQLLSSPSVRRKVHDDASDDETRVPPATASCSLSEEQHSSHPPSIVPSINPAEVTFDRRNPSGSEIESLSEDEAGRQDESSSDASGSDDCTAIHCKKTKMTRLSFVDKRDLKRRRITDDMEVTLSTKRAGRSYSGPNDMFNHKSFRTVDPNRTGMHSFSTDLAKVDMSTTLATSTAKSRWKDLDKSFCEQDLECIEDLTSSSEDESVNSKKAQCNRDDLLNIEELPSSVEETVTDKDKTSPGTTASHPTFYITSPTNKSKRVKYPHESPLRTLANVLTEKNSKWNFWQHEIRSGVMHPVMVVKVESIERTFGRVMLRFYTNQQNDDELLRIENIIYLDSSDKQLKTIRAGMDIAFEADERIPPHRIITP</sequence>
<evidence type="ECO:0000256" key="1">
    <source>
        <dbReference type="SAM" id="MobiDB-lite"/>
    </source>
</evidence>
<gene>
    <name evidence="2" type="ORF">ZHAS_00021038</name>
</gene>
<dbReference type="EMBL" id="ATLV01026020">
    <property type="status" value="NOT_ANNOTATED_CDS"/>
    <property type="molecule type" value="Genomic_DNA"/>
</dbReference>
<organism evidence="2">
    <name type="scientific">Anopheles sinensis</name>
    <name type="common">Mosquito</name>
    <dbReference type="NCBI Taxonomy" id="74873"/>
    <lineage>
        <taxon>Eukaryota</taxon>
        <taxon>Metazoa</taxon>
        <taxon>Ecdysozoa</taxon>
        <taxon>Arthropoda</taxon>
        <taxon>Hexapoda</taxon>
        <taxon>Insecta</taxon>
        <taxon>Pterygota</taxon>
        <taxon>Neoptera</taxon>
        <taxon>Endopterygota</taxon>
        <taxon>Diptera</taxon>
        <taxon>Nematocera</taxon>
        <taxon>Culicoidea</taxon>
        <taxon>Culicidae</taxon>
        <taxon>Anophelinae</taxon>
        <taxon>Anopheles</taxon>
    </lineage>
</organism>
<evidence type="ECO:0000313" key="4">
    <source>
        <dbReference type="Proteomes" id="UP000030765"/>
    </source>
</evidence>
<dbReference type="Proteomes" id="UP000030765">
    <property type="component" value="Unassembled WGS sequence"/>
</dbReference>